<gene>
    <name evidence="1" type="ORF">GCM10025874_17710</name>
    <name evidence="2" type="ORF">GCM10025874_27850</name>
</gene>
<reference evidence="2 3" key="1">
    <citation type="journal article" date="2014" name="Int. J. Syst. Evol. Microbiol.">
        <title>Complete genome sequence of Corynebacterium casei LMG S-19264T (=DSM 44701T), isolated from a smear-ripened cheese.</title>
        <authorList>
            <consortium name="US DOE Joint Genome Institute (JGI-PGF)"/>
            <person name="Walter F."/>
            <person name="Albersmeier A."/>
            <person name="Kalinowski J."/>
            <person name="Ruckert C."/>
        </authorList>
    </citation>
    <scope>NUCLEOTIDE SEQUENCE [LARGE SCALE GENOMIC DNA]</scope>
    <source>
        <strain evidence="2 3">NBRC 112289</strain>
    </source>
</reference>
<name>A0AA37UNN1_9MICO</name>
<reference evidence="2" key="2">
    <citation type="submission" date="2023-02" db="EMBL/GenBank/DDBJ databases">
        <authorList>
            <person name="Sun Q."/>
            <person name="Mori K."/>
        </authorList>
    </citation>
    <scope>NUCLEOTIDE SEQUENCE</scope>
    <source>
        <strain evidence="2">NBRC 112289</strain>
    </source>
</reference>
<organism evidence="2 3">
    <name type="scientific">Arenivirga flava</name>
    <dbReference type="NCBI Taxonomy" id="1930060"/>
    <lineage>
        <taxon>Bacteria</taxon>
        <taxon>Bacillati</taxon>
        <taxon>Actinomycetota</taxon>
        <taxon>Actinomycetes</taxon>
        <taxon>Micrococcales</taxon>
        <taxon>Microbacteriaceae</taxon>
        <taxon>Arenivirga</taxon>
    </lineage>
</organism>
<evidence type="ECO:0000313" key="1">
    <source>
        <dbReference type="EMBL" id="GMA28518.1"/>
    </source>
</evidence>
<dbReference type="Proteomes" id="UP001157160">
    <property type="component" value="Unassembled WGS sequence"/>
</dbReference>
<comment type="caution">
    <text evidence="2">The sequence shown here is derived from an EMBL/GenBank/DDBJ whole genome shotgun (WGS) entry which is preliminary data.</text>
</comment>
<keyword evidence="3" id="KW-1185">Reference proteome</keyword>
<accession>A0AA37UNN1</accession>
<evidence type="ECO:0000313" key="2">
    <source>
        <dbReference type="EMBL" id="GMA29532.1"/>
    </source>
</evidence>
<evidence type="ECO:0000313" key="3">
    <source>
        <dbReference type="Proteomes" id="UP001157160"/>
    </source>
</evidence>
<proteinExistence type="predicted"/>
<dbReference type="EMBL" id="BSUL01000001">
    <property type="protein sequence ID" value="GMA28518.1"/>
    <property type="molecule type" value="Genomic_DNA"/>
</dbReference>
<sequence length="106" mass="10969">MVGASPAGRVVLSSRAIERTLGALAAEELGSPAHRSGVRLHDDAGRLAVTVTATAAIRPGRTVLDAAESAQRRVLADGPVLTGAQITTARIRVTGVHDVKASRRVR</sequence>
<dbReference type="AlphaFoldDB" id="A0AA37UNN1"/>
<dbReference type="EMBL" id="BSUL01000001">
    <property type="protein sequence ID" value="GMA29532.1"/>
    <property type="molecule type" value="Genomic_DNA"/>
</dbReference>
<protein>
    <submittedName>
        <fullName evidence="2">Uncharacterized protein</fullName>
    </submittedName>
</protein>